<name>A0ABV8ST74_9GAMM</name>
<dbReference type="InterPro" id="IPR014001">
    <property type="entry name" value="Helicase_ATP-bd"/>
</dbReference>
<dbReference type="SMART" id="SM00490">
    <property type="entry name" value="HELICc"/>
    <property type="match status" value="1"/>
</dbReference>
<organism evidence="14 15">
    <name type="scientific">Steroidobacter flavus</name>
    <dbReference type="NCBI Taxonomy" id="1842136"/>
    <lineage>
        <taxon>Bacteria</taxon>
        <taxon>Pseudomonadati</taxon>
        <taxon>Pseudomonadota</taxon>
        <taxon>Gammaproteobacteria</taxon>
        <taxon>Steroidobacterales</taxon>
        <taxon>Steroidobacteraceae</taxon>
        <taxon>Steroidobacter</taxon>
    </lineage>
</organism>
<sequence length="749" mass="82543">MSRFTPNNAQSCPQVLCIDRTPYLAVAIDTPLRQVFDYRAPADVTVGAGFRVWVPFGRRRVVGVVVEGRDQTEVPANKLRAAFEVIDSEPTFSPDLLALLTWAAEYYRHPVGEVLTSAMPVLLRSGAPIREEQILWRLTALGREEALAKLPARSIRLRAIAEYLTKHEHAPASEILNATESPSSALRNLEERGFVEQFAREKTDEIPPVSVVREGPPLNEAQAAAVERIQKTLGTFASHLLYGVTGSGKTEVYLQVIESVLARGQQVLVLVPEIALTPQLIGRFRGRFDAPLAVLHSGLNDTERLAAWRDAREGTARIVIGTRSAIFSPLLHPGLIIIDEEHDGSFKQQDGFRYSARDLALVRAQRLGIPVVLGSATPSLETLARARKQPETLSHLPYRAGSARPPQVALVDLRKHGATQGIATPTVMTIQRHLDAGGQVMLFINRRGYAPVLFCPNCGWSAHCRRCDAHLTVHARGRDLVCHHCGSQEPLPPGCPNCFADVKPVGQGTERIEEAIQQLFTNAPMARIDRDSMRRKGELEETLARVNRGEIRILVGTQMLTKGHDFPKVTLVVVLNADQGLFSTDFRAPERLAQTIVQVAGRAGRADRPGEVLIQTEYPEHPLLTLLLTGGYAAFAEGALTEREQSGWPPFARIALLRAEATDQQAPLKFLQDAHDLAVDFPVRGVKLLGPAPAPMERRAGRFRAQLLIRAPSHSPLQKFLSGWLPLLPMLPEARRVRWSIDVDAAELS</sequence>
<dbReference type="InterPro" id="IPR042115">
    <property type="entry name" value="PriA_3primeBD_sf"/>
</dbReference>
<evidence type="ECO:0000256" key="6">
    <source>
        <dbReference type="ARBA" id="ARBA00022806"/>
    </source>
</evidence>
<dbReference type="InterPro" id="IPR005259">
    <property type="entry name" value="PriA"/>
</dbReference>
<feature type="binding site" evidence="11">
    <location>
        <position position="464"/>
    </location>
    <ligand>
        <name>Zn(2+)</name>
        <dbReference type="ChEBI" id="CHEBI:29105"/>
        <label>2</label>
    </ligand>
</feature>
<dbReference type="Pfam" id="PF00271">
    <property type="entry name" value="Helicase_C"/>
    <property type="match status" value="1"/>
</dbReference>
<dbReference type="NCBIfam" id="TIGR00595">
    <property type="entry name" value="priA"/>
    <property type="match status" value="1"/>
</dbReference>
<feature type="domain" description="Helicase ATP-binding" evidence="12">
    <location>
        <begin position="230"/>
        <end position="396"/>
    </location>
</feature>
<dbReference type="EC" id="5.6.2.4" evidence="11"/>
<accession>A0ABV8ST74</accession>
<dbReference type="PANTHER" id="PTHR30580:SF0">
    <property type="entry name" value="PRIMOSOMAL PROTEIN N"/>
    <property type="match status" value="1"/>
</dbReference>
<keyword evidence="15" id="KW-1185">Reference proteome</keyword>
<dbReference type="NCBIfam" id="NF004067">
    <property type="entry name" value="PRK05580.1-4"/>
    <property type="match status" value="1"/>
</dbReference>
<gene>
    <name evidence="11" type="primary">priA</name>
    <name evidence="14" type="ORF">ACFPN2_15875</name>
</gene>
<dbReference type="CDD" id="cd18804">
    <property type="entry name" value="SF2_C_priA"/>
    <property type="match status" value="1"/>
</dbReference>
<dbReference type="CDD" id="cd17929">
    <property type="entry name" value="DEXHc_priA"/>
    <property type="match status" value="1"/>
</dbReference>
<feature type="binding site" evidence="11">
    <location>
        <position position="455"/>
    </location>
    <ligand>
        <name>Zn(2+)</name>
        <dbReference type="ChEBI" id="CHEBI:29105"/>
        <label>1</label>
    </ligand>
</feature>
<keyword evidence="7 11" id="KW-0862">Zinc</keyword>
<evidence type="ECO:0000259" key="13">
    <source>
        <dbReference type="PROSITE" id="PS51194"/>
    </source>
</evidence>
<feature type="binding site" evidence="11">
    <location>
        <position position="467"/>
    </location>
    <ligand>
        <name>Zn(2+)</name>
        <dbReference type="ChEBI" id="CHEBI:29105"/>
        <label>2</label>
    </ligand>
</feature>
<evidence type="ECO:0000256" key="8">
    <source>
        <dbReference type="ARBA" id="ARBA00022840"/>
    </source>
</evidence>
<feature type="binding site" evidence="11">
    <location>
        <position position="498"/>
    </location>
    <ligand>
        <name>Zn(2+)</name>
        <dbReference type="ChEBI" id="CHEBI:29105"/>
        <label>1</label>
    </ligand>
</feature>
<evidence type="ECO:0000256" key="4">
    <source>
        <dbReference type="ARBA" id="ARBA00022741"/>
    </source>
</evidence>
<dbReference type="InterPro" id="IPR001650">
    <property type="entry name" value="Helicase_C-like"/>
</dbReference>
<dbReference type="InterPro" id="IPR011545">
    <property type="entry name" value="DEAD/DEAH_box_helicase_dom"/>
</dbReference>
<protein>
    <recommendedName>
        <fullName evidence="11">Replication restart protein PriA</fullName>
    </recommendedName>
    <alternativeName>
        <fullName evidence="11">ATP-dependent DNA helicase PriA</fullName>
        <ecNumber evidence="11">5.6.2.4</ecNumber>
    </alternativeName>
    <alternativeName>
        <fullName evidence="11">DNA 3'-5' helicase PriA</fullName>
    </alternativeName>
</protein>
<comment type="similarity">
    <text evidence="11">Belongs to the helicase family. PriA subfamily.</text>
</comment>
<evidence type="ECO:0000256" key="10">
    <source>
        <dbReference type="ARBA" id="ARBA00023235"/>
    </source>
</evidence>
<keyword evidence="3 11" id="KW-0479">Metal-binding</keyword>
<evidence type="ECO:0000256" key="3">
    <source>
        <dbReference type="ARBA" id="ARBA00022723"/>
    </source>
</evidence>
<dbReference type="Gene3D" id="3.40.1440.60">
    <property type="entry name" value="PriA, 3(prime) DNA-binding domain"/>
    <property type="match status" value="1"/>
</dbReference>
<keyword evidence="6 11" id="KW-0347">Helicase</keyword>
<keyword evidence="5 11" id="KW-0378">Hydrolase</keyword>
<dbReference type="Pfam" id="PF18074">
    <property type="entry name" value="PriA_C"/>
    <property type="match status" value="1"/>
</dbReference>
<keyword evidence="8 11" id="KW-0067">ATP-binding</keyword>
<comment type="catalytic activity">
    <reaction evidence="11">
        <text>ATP + H2O = ADP + phosphate + H(+)</text>
        <dbReference type="Rhea" id="RHEA:13065"/>
        <dbReference type="ChEBI" id="CHEBI:15377"/>
        <dbReference type="ChEBI" id="CHEBI:15378"/>
        <dbReference type="ChEBI" id="CHEBI:30616"/>
        <dbReference type="ChEBI" id="CHEBI:43474"/>
        <dbReference type="ChEBI" id="CHEBI:456216"/>
        <dbReference type="EC" id="5.6.2.4"/>
    </reaction>
</comment>
<feature type="binding site" evidence="11">
    <location>
        <position position="485"/>
    </location>
    <ligand>
        <name>Zn(2+)</name>
        <dbReference type="ChEBI" id="CHEBI:29105"/>
        <label>2</label>
    </ligand>
</feature>
<keyword evidence="9 11" id="KW-0238">DNA-binding</keyword>
<dbReference type="PROSITE" id="PS51194">
    <property type="entry name" value="HELICASE_CTER"/>
    <property type="match status" value="1"/>
</dbReference>
<reference evidence="15" key="1">
    <citation type="journal article" date="2019" name="Int. J. Syst. Evol. Microbiol.">
        <title>The Global Catalogue of Microorganisms (GCM) 10K type strain sequencing project: providing services to taxonomists for standard genome sequencing and annotation.</title>
        <authorList>
            <consortium name="The Broad Institute Genomics Platform"/>
            <consortium name="The Broad Institute Genome Sequencing Center for Infectious Disease"/>
            <person name="Wu L."/>
            <person name="Ma J."/>
        </authorList>
    </citation>
    <scope>NUCLEOTIDE SEQUENCE [LARGE SCALE GENOMIC DNA]</scope>
    <source>
        <strain evidence="15">CGMCC 1.10759</strain>
    </source>
</reference>
<feature type="domain" description="Helicase C-terminal" evidence="13">
    <location>
        <begin position="477"/>
        <end position="646"/>
    </location>
</feature>
<keyword evidence="1 11" id="KW-0639">Primosome</keyword>
<evidence type="ECO:0000256" key="9">
    <source>
        <dbReference type="ARBA" id="ARBA00023125"/>
    </source>
</evidence>
<evidence type="ECO:0000256" key="11">
    <source>
        <dbReference type="HAMAP-Rule" id="MF_00983"/>
    </source>
</evidence>
<keyword evidence="4 11" id="KW-0547">Nucleotide-binding</keyword>
<feature type="binding site" evidence="11">
    <location>
        <position position="482"/>
    </location>
    <ligand>
        <name>Zn(2+)</name>
        <dbReference type="ChEBI" id="CHEBI:29105"/>
        <label>2</label>
    </ligand>
</feature>
<evidence type="ECO:0000256" key="5">
    <source>
        <dbReference type="ARBA" id="ARBA00022801"/>
    </source>
</evidence>
<comment type="subunit">
    <text evidence="11">Component of the replication restart primosome.</text>
</comment>
<dbReference type="InterPro" id="IPR041236">
    <property type="entry name" value="PriA_C"/>
</dbReference>
<dbReference type="Pfam" id="PF00270">
    <property type="entry name" value="DEAD"/>
    <property type="match status" value="1"/>
</dbReference>
<dbReference type="GO" id="GO:0016787">
    <property type="term" value="F:hydrolase activity"/>
    <property type="evidence" value="ECO:0007669"/>
    <property type="project" value="UniProtKB-KW"/>
</dbReference>
<dbReference type="SUPFAM" id="SSF52540">
    <property type="entry name" value="P-loop containing nucleoside triphosphate hydrolases"/>
    <property type="match status" value="2"/>
</dbReference>
<feature type="binding site" evidence="11">
    <location>
        <position position="495"/>
    </location>
    <ligand>
        <name>Zn(2+)</name>
        <dbReference type="ChEBI" id="CHEBI:29105"/>
        <label>1</label>
    </ligand>
</feature>
<dbReference type="Gene3D" id="3.40.50.300">
    <property type="entry name" value="P-loop containing nucleotide triphosphate hydrolases"/>
    <property type="match status" value="2"/>
</dbReference>
<evidence type="ECO:0000313" key="14">
    <source>
        <dbReference type="EMBL" id="MFC4310570.1"/>
    </source>
</evidence>
<comment type="function">
    <text evidence="11">Initiates the restart of stalled replication forks, which reloads the replicative helicase on sites other than the origin of replication. Recognizes and binds to abandoned replication forks and remodels them to uncover a helicase loading site. Promotes assembly of the primosome at these replication forks.</text>
</comment>
<dbReference type="PANTHER" id="PTHR30580">
    <property type="entry name" value="PRIMOSOMAL PROTEIN N"/>
    <property type="match status" value="1"/>
</dbReference>
<keyword evidence="2 11" id="KW-0235">DNA replication</keyword>
<dbReference type="InterPro" id="IPR027417">
    <property type="entry name" value="P-loop_NTPase"/>
</dbReference>
<dbReference type="RefSeq" id="WP_380598155.1">
    <property type="nucleotide sequence ID" value="NZ_JBHSDU010000003.1"/>
</dbReference>
<keyword evidence="10 11" id="KW-0413">Isomerase</keyword>
<dbReference type="Proteomes" id="UP001595904">
    <property type="component" value="Unassembled WGS sequence"/>
</dbReference>
<dbReference type="PROSITE" id="PS51192">
    <property type="entry name" value="HELICASE_ATP_BIND_1"/>
    <property type="match status" value="1"/>
</dbReference>
<dbReference type="Pfam" id="PF17764">
    <property type="entry name" value="PriA_3primeBD"/>
    <property type="match status" value="1"/>
</dbReference>
<dbReference type="InterPro" id="IPR041222">
    <property type="entry name" value="PriA_3primeBD"/>
</dbReference>
<dbReference type="SMART" id="SM00487">
    <property type="entry name" value="DEXDc"/>
    <property type="match status" value="1"/>
</dbReference>
<dbReference type="NCBIfam" id="NF004065">
    <property type="entry name" value="PRK05580.1-1"/>
    <property type="match status" value="1"/>
</dbReference>
<evidence type="ECO:0000313" key="15">
    <source>
        <dbReference type="Proteomes" id="UP001595904"/>
    </source>
</evidence>
<comment type="catalytic activity">
    <reaction evidence="11">
        <text>Couples ATP hydrolysis with the unwinding of duplex DNA by translocating in the 3'-5' direction.</text>
        <dbReference type="EC" id="5.6.2.4"/>
    </reaction>
</comment>
<comment type="cofactor">
    <cofactor evidence="11">
        <name>Zn(2+)</name>
        <dbReference type="ChEBI" id="CHEBI:29105"/>
    </cofactor>
    <text evidence="11">Binds 2 zinc ions per subunit.</text>
</comment>
<evidence type="ECO:0000256" key="2">
    <source>
        <dbReference type="ARBA" id="ARBA00022705"/>
    </source>
</evidence>
<dbReference type="EMBL" id="JBHSDU010000003">
    <property type="protein sequence ID" value="MFC4310570.1"/>
    <property type="molecule type" value="Genomic_DNA"/>
</dbReference>
<comment type="caution">
    <text evidence="14">The sequence shown here is derived from an EMBL/GenBank/DDBJ whole genome shotgun (WGS) entry which is preliminary data.</text>
</comment>
<dbReference type="InterPro" id="IPR040498">
    <property type="entry name" value="PriA_CRR"/>
</dbReference>
<evidence type="ECO:0000256" key="1">
    <source>
        <dbReference type="ARBA" id="ARBA00022515"/>
    </source>
</evidence>
<proteinExistence type="inferred from homology"/>
<evidence type="ECO:0000259" key="12">
    <source>
        <dbReference type="PROSITE" id="PS51192"/>
    </source>
</evidence>
<evidence type="ECO:0000256" key="7">
    <source>
        <dbReference type="ARBA" id="ARBA00022833"/>
    </source>
</evidence>
<dbReference type="Pfam" id="PF18319">
    <property type="entry name" value="Zn_ribbon_PriA"/>
    <property type="match status" value="1"/>
</dbReference>
<dbReference type="HAMAP" id="MF_00983">
    <property type="entry name" value="PriA"/>
    <property type="match status" value="1"/>
</dbReference>
<feature type="binding site" evidence="11">
    <location>
        <position position="458"/>
    </location>
    <ligand>
        <name>Zn(2+)</name>
        <dbReference type="ChEBI" id="CHEBI:29105"/>
        <label>1</label>
    </ligand>
</feature>